<comment type="caution">
    <text evidence="1">The sequence shown here is derived from an EMBL/GenBank/DDBJ whole genome shotgun (WGS) entry which is preliminary data.</text>
</comment>
<evidence type="ECO:0000313" key="2">
    <source>
        <dbReference type="Proteomes" id="UP000324222"/>
    </source>
</evidence>
<keyword evidence="2" id="KW-1185">Reference proteome</keyword>
<name>A0A5B7G4X9_PORTR</name>
<dbReference type="Proteomes" id="UP000324222">
    <property type="component" value="Unassembled WGS sequence"/>
</dbReference>
<dbReference type="EMBL" id="VSRR010013004">
    <property type="protein sequence ID" value="MPC55240.1"/>
    <property type="molecule type" value="Genomic_DNA"/>
</dbReference>
<organism evidence="1 2">
    <name type="scientific">Portunus trituberculatus</name>
    <name type="common">Swimming crab</name>
    <name type="synonym">Neptunus trituberculatus</name>
    <dbReference type="NCBI Taxonomy" id="210409"/>
    <lineage>
        <taxon>Eukaryota</taxon>
        <taxon>Metazoa</taxon>
        <taxon>Ecdysozoa</taxon>
        <taxon>Arthropoda</taxon>
        <taxon>Crustacea</taxon>
        <taxon>Multicrustacea</taxon>
        <taxon>Malacostraca</taxon>
        <taxon>Eumalacostraca</taxon>
        <taxon>Eucarida</taxon>
        <taxon>Decapoda</taxon>
        <taxon>Pleocyemata</taxon>
        <taxon>Brachyura</taxon>
        <taxon>Eubrachyura</taxon>
        <taxon>Portunoidea</taxon>
        <taxon>Portunidae</taxon>
        <taxon>Portuninae</taxon>
        <taxon>Portunus</taxon>
    </lineage>
</organism>
<protein>
    <submittedName>
        <fullName evidence="1">Uncharacterized protein</fullName>
    </submittedName>
</protein>
<gene>
    <name evidence="1" type="ORF">E2C01_049171</name>
</gene>
<proteinExistence type="predicted"/>
<evidence type="ECO:0000313" key="1">
    <source>
        <dbReference type="EMBL" id="MPC55240.1"/>
    </source>
</evidence>
<reference evidence="1 2" key="1">
    <citation type="submission" date="2019-05" db="EMBL/GenBank/DDBJ databases">
        <title>Another draft genome of Portunus trituberculatus and its Hox gene families provides insights of decapod evolution.</title>
        <authorList>
            <person name="Jeong J.-H."/>
            <person name="Song I."/>
            <person name="Kim S."/>
            <person name="Choi T."/>
            <person name="Kim D."/>
            <person name="Ryu S."/>
            <person name="Kim W."/>
        </authorList>
    </citation>
    <scope>NUCLEOTIDE SEQUENCE [LARGE SCALE GENOMIC DNA]</scope>
    <source>
        <tissue evidence="1">Muscle</tissue>
    </source>
</reference>
<accession>A0A5B7G4X9</accession>
<sequence>MSALAGNLHLDTIKMNPSKAKLIFRNAFPSHYVSFSKATETTSRVIKTISPFDNLEILPLGSPEP</sequence>
<dbReference type="AlphaFoldDB" id="A0A5B7G4X9"/>